<accession>A0AAQ3RT65</accession>
<dbReference type="AlphaFoldDB" id="A0AAQ3RT65"/>
<dbReference type="EMBL" id="CP144694">
    <property type="protein sequence ID" value="WVZ03316.1"/>
    <property type="molecule type" value="Genomic_DNA"/>
</dbReference>
<sequence>MSRCGPHRCHVGPSHWLFPTIPTVTDDNHSFLESDNTLAHVVPTYVAGPASPTWPRRPRLIYTCPHALFLGHVSPHTLNPRAVMGVDALPGLELGSGEHARGREEEWSVRFRGAYFIGGVSQINTTEPGKVFL</sequence>
<protein>
    <submittedName>
        <fullName evidence="1">Uncharacterized protein</fullName>
    </submittedName>
</protein>
<name>A0AAQ3RT65_VIGMU</name>
<dbReference type="Proteomes" id="UP001374535">
    <property type="component" value="Chromosome 7"/>
</dbReference>
<evidence type="ECO:0000313" key="1">
    <source>
        <dbReference type="EMBL" id="WVZ03316.1"/>
    </source>
</evidence>
<proteinExistence type="predicted"/>
<evidence type="ECO:0000313" key="2">
    <source>
        <dbReference type="Proteomes" id="UP001374535"/>
    </source>
</evidence>
<reference evidence="1 2" key="1">
    <citation type="journal article" date="2023" name="Life. Sci Alliance">
        <title>Evolutionary insights into 3D genome organization and epigenetic landscape of Vigna mungo.</title>
        <authorList>
            <person name="Junaid A."/>
            <person name="Singh B."/>
            <person name="Bhatia S."/>
        </authorList>
    </citation>
    <scope>NUCLEOTIDE SEQUENCE [LARGE SCALE GENOMIC DNA]</scope>
    <source>
        <strain evidence="1">Urdbean</strain>
    </source>
</reference>
<organism evidence="1 2">
    <name type="scientific">Vigna mungo</name>
    <name type="common">Black gram</name>
    <name type="synonym">Phaseolus mungo</name>
    <dbReference type="NCBI Taxonomy" id="3915"/>
    <lineage>
        <taxon>Eukaryota</taxon>
        <taxon>Viridiplantae</taxon>
        <taxon>Streptophyta</taxon>
        <taxon>Embryophyta</taxon>
        <taxon>Tracheophyta</taxon>
        <taxon>Spermatophyta</taxon>
        <taxon>Magnoliopsida</taxon>
        <taxon>eudicotyledons</taxon>
        <taxon>Gunneridae</taxon>
        <taxon>Pentapetalae</taxon>
        <taxon>rosids</taxon>
        <taxon>fabids</taxon>
        <taxon>Fabales</taxon>
        <taxon>Fabaceae</taxon>
        <taxon>Papilionoideae</taxon>
        <taxon>50 kb inversion clade</taxon>
        <taxon>NPAAA clade</taxon>
        <taxon>indigoferoid/millettioid clade</taxon>
        <taxon>Phaseoleae</taxon>
        <taxon>Vigna</taxon>
    </lineage>
</organism>
<gene>
    <name evidence="1" type="ORF">V8G54_024122</name>
</gene>
<keyword evidence="2" id="KW-1185">Reference proteome</keyword>